<dbReference type="SUPFAM" id="SSF52374">
    <property type="entry name" value="Nucleotidylyl transferase"/>
    <property type="match status" value="1"/>
</dbReference>
<keyword evidence="9 14" id="KW-0274">FAD</keyword>
<keyword evidence="17" id="KW-1185">Reference proteome</keyword>
<evidence type="ECO:0000259" key="15">
    <source>
        <dbReference type="SMART" id="SM00904"/>
    </source>
</evidence>
<protein>
    <recommendedName>
        <fullName evidence="14">Riboflavin biosynthesis protein</fullName>
    </recommendedName>
    <domain>
        <recommendedName>
            <fullName evidence="14">Riboflavin kinase</fullName>
            <ecNumber evidence="14">2.7.1.26</ecNumber>
        </recommendedName>
        <alternativeName>
            <fullName evidence="14">Flavokinase</fullName>
        </alternativeName>
    </domain>
    <domain>
        <recommendedName>
            <fullName evidence="14">FMN adenylyltransferase</fullName>
            <ecNumber evidence="14">2.7.7.2</ecNumber>
        </recommendedName>
        <alternativeName>
            <fullName evidence="14">FAD pyrophosphorylase</fullName>
        </alternativeName>
        <alternativeName>
            <fullName evidence="14">FAD synthase</fullName>
        </alternativeName>
    </domain>
</protein>
<accession>A0ABT9CAV5</accession>
<evidence type="ECO:0000256" key="12">
    <source>
        <dbReference type="ARBA" id="ARBA00047880"/>
    </source>
</evidence>
<evidence type="ECO:0000256" key="11">
    <source>
        <dbReference type="ARBA" id="ARBA00023268"/>
    </source>
</evidence>
<dbReference type="InterPro" id="IPR023465">
    <property type="entry name" value="Riboflavin_kinase_dom_sf"/>
</dbReference>
<keyword evidence="10 14" id="KW-0067">ATP-binding</keyword>
<evidence type="ECO:0000256" key="14">
    <source>
        <dbReference type="PIRNR" id="PIRNR004491"/>
    </source>
</evidence>
<dbReference type="PANTHER" id="PTHR22749">
    <property type="entry name" value="RIBOFLAVIN KINASE/FMN ADENYLYLTRANSFERASE"/>
    <property type="match status" value="1"/>
</dbReference>
<keyword evidence="11" id="KW-0511">Multifunctional enzyme</keyword>
<evidence type="ECO:0000256" key="5">
    <source>
        <dbReference type="ARBA" id="ARBA00022679"/>
    </source>
</evidence>
<dbReference type="InterPro" id="IPR015865">
    <property type="entry name" value="Riboflavin_kinase_bac/euk"/>
</dbReference>
<dbReference type="Pfam" id="PF01687">
    <property type="entry name" value="Flavokinase"/>
    <property type="match status" value="1"/>
</dbReference>
<dbReference type="Pfam" id="PF06574">
    <property type="entry name" value="FAD_syn"/>
    <property type="match status" value="1"/>
</dbReference>
<evidence type="ECO:0000313" key="17">
    <source>
        <dbReference type="Proteomes" id="UP001240171"/>
    </source>
</evidence>
<keyword evidence="4 14" id="KW-0288">FMN</keyword>
<gene>
    <name evidence="16" type="ORF">Q5741_05065</name>
</gene>
<dbReference type="PANTHER" id="PTHR22749:SF6">
    <property type="entry name" value="RIBOFLAVIN KINASE"/>
    <property type="match status" value="1"/>
</dbReference>
<keyword evidence="8 14" id="KW-0418">Kinase</keyword>
<dbReference type="InterPro" id="IPR002606">
    <property type="entry name" value="Riboflavin_kinase_bac"/>
</dbReference>
<evidence type="ECO:0000256" key="13">
    <source>
        <dbReference type="ARBA" id="ARBA00049494"/>
    </source>
</evidence>
<dbReference type="InterPro" id="IPR015864">
    <property type="entry name" value="FAD_synthase"/>
</dbReference>
<comment type="pathway">
    <text evidence="2 14">Cofactor biosynthesis; FMN biosynthesis; FMN from riboflavin (ATP route): step 1/1.</text>
</comment>
<dbReference type="NCBIfam" id="TIGR00083">
    <property type="entry name" value="ribF"/>
    <property type="match status" value="1"/>
</dbReference>
<dbReference type="CDD" id="cd02064">
    <property type="entry name" value="FAD_synthetase_N"/>
    <property type="match status" value="1"/>
</dbReference>
<comment type="pathway">
    <text evidence="1 14">Cofactor biosynthesis; FAD biosynthesis; FAD from FMN: step 1/1.</text>
</comment>
<evidence type="ECO:0000256" key="8">
    <source>
        <dbReference type="ARBA" id="ARBA00022777"/>
    </source>
</evidence>
<keyword evidence="6 14" id="KW-0548">Nucleotidyltransferase</keyword>
<evidence type="ECO:0000313" key="16">
    <source>
        <dbReference type="EMBL" id="MDO7905784.1"/>
    </source>
</evidence>
<evidence type="ECO:0000256" key="9">
    <source>
        <dbReference type="ARBA" id="ARBA00022827"/>
    </source>
</evidence>
<keyword evidence="7 14" id="KW-0547">Nucleotide-binding</keyword>
<organism evidence="16 17">
    <name type="scientific">Paenibacillus lacisoli</name>
    <dbReference type="NCBI Taxonomy" id="3064525"/>
    <lineage>
        <taxon>Bacteria</taxon>
        <taxon>Bacillati</taxon>
        <taxon>Bacillota</taxon>
        <taxon>Bacilli</taxon>
        <taxon>Bacillales</taxon>
        <taxon>Paenibacillaceae</taxon>
        <taxon>Paenibacillus</taxon>
    </lineage>
</organism>
<dbReference type="NCBIfam" id="NF004160">
    <property type="entry name" value="PRK05627.1-3"/>
    <property type="match status" value="1"/>
</dbReference>
<evidence type="ECO:0000256" key="7">
    <source>
        <dbReference type="ARBA" id="ARBA00022741"/>
    </source>
</evidence>
<dbReference type="Gene3D" id="3.40.50.620">
    <property type="entry name" value="HUPs"/>
    <property type="match status" value="1"/>
</dbReference>
<dbReference type="GO" id="GO:0003919">
    <property type="term" value="F:FMN adenylyltransferase activity"/>
    <property type="evidence" value="ECO:0007669"/>
    <property type="project" value="UniProtKB-EC"/>
</dbReference>
<comment type="catalytic activity">
    <reaction evidence="12 14">
        <text>riboflavin + ATP = FMN + ADP + H(+)</text>
        <dbReference type="Rhea" id="RHEA:14357"/>
        <dbReference type="ChEBI" id="CHEBI:15378"/>
        <dbReference type="ChEBI" id="CHEBI:30616"/>
        <dbReference type="ChEBI" id="CHEBI:57986"/>
        <dbReference type="ChEBI" id="CHEBI:58210"/>
        <dbReference type="ChEBI" id="CHEBI:456216"/>
        <dbReference type="EC" id="2.7.1.26"/>
    </reaction>
</comment>
<evidence type="ECO:0000256" key="10">
    <source>
        <dbReference type="ARBA" id="ARBA00022840"/>
    </source>
</evidence>
<sequence length="316" mass="35258">MITISLRSPLSQDMLEAAAKPQVMAIGQFDGIHLGHASVIRTAIELAQEQGLQSSVMTFHPHPKEVMGRGEYEGYLTPLAMKERILADMGVDVLYLVEFSDAFSHMTPAEFVEMFLLQLQVRTAVVGFDFRFGHLGEGDEARLRELGSGRMHVITVPPLEMDGEKVSSSRIRASLLRGELEQANRWFGRPYTLRGTVVDGEKRGRTIGFPTANITLEDRFVVPAKGVYAVKVQAGDRKLLGVMNAGVKPTFHDGEMKPSFEVHLFDFSEQIYGEMLTVELIRFIRSERKFGSVDELIVQIREDAKEAKTLLTSGRG</sequence>
<dbReference type="SMART" id="SM00904">
    <property type="entry name" value="Flavokinase"/>
    <property type="match status" value="1"/>
</dbReference>
<dbReference type="EC" id="2.7.1.26" evidence="14"/>
<evidence type="ECO:0000256" key="4">
    <source>
        <dbReference type="ARBA" id="ARBA00022643"/>
    </source>
</evidence>
<comment type="similarity">
    <text evidence="14">Belongs to the ribF family.</text>
</comment>
<dbReference type="NCBIfam" id="NF004162">
    <property type="entry name" value="PRK05627.1-5"/>
    <property type="match status" value="1"/>
</dbReference>
<dbReference type="InterPro" id="IPR014729">
    <property type="entry name" value="Rossmann-like_a/b/a_fold"/>
</dbReference>
<dbReference type="EC" id="2.7.7.2" evidence="14"/>
<name>A0ABT9CAV5_9BACL</name>
<dbReference type="Gene3D" id="2.40.30.30">
    <property type="entry name" value="Riboflavin kinase-like"/>
    <property type="match status" value="1"/>
</dbReference>
<dbReference type="EMBL" id="JAUQTB010000002">
    <property type="protein sequence ID" value="MDO7905784.1"/>
    <property type="molecule type" value="Genomic_DNA"/>
</dbReference>
<keyword evidence="3 14" id="KW-0285">Flavoprotein</keyword>
<reference evidence="16 17" key="1">
    <citation type="submission" date="2023-07" db="EMBL/GenBank/DDBJ databases">
        <title>Paenibacillus sp. JX-17 nov. isolated from soil.</title>
        <authorList>
            <person name="Wan Y."/>
            <person name="Liu B."/>
        </authorList>
    </citation>
    <scope>NUCLEOTIDE SEQUENCE [LARGE SCALE GENOMIC DNA]</scope>
    <source>
        <strain evidence="16 17">JX-17</strain>
    </source>
</reference>
<proteinExistence type="inferred from homology"/>
<dbReference type="PIRSF" id="PIRSF004491">
    <property type="entry name" value="FAD_Synth"/>
    <property type="match status" value="1"/>
</dbReference>
<evidence type="ECO:0000256" key="6">
    <source>
        <dbReference type="ARBA" id="ARBA00022695"/>
    </source>
</evidence>
<feature type="domain" description="Riboflavin kinase" evidence="15">
    <location>
        <begin position="186"/>
        <end position="312"/>
    </location>
</feature>
<keyword evidence="5 14" id="KW-0808">Transferase</keyword>
<dbReference type="Proteomes" id="UP001240171">
    <property type="component" value="Unassembled WGS sequence"/>
</dbReference>
<dbReference type="RefSeq" id="WP_305022982.1">
    <property type="nucleotide sequence ID" value="NZ_JAUQTB010000002.1"/>
</dbReference>
<evidence type="ECO:0000256" key="2">
    <source>
        <dbReference type="ARBA" id="ARBA00005201"/>
    </source>
</evidence>
<comment type="catalytic activity">
    <reaction evidence="13 14">
        <text>FMN + ATP + H(+) = FAD + diphosphate</text>
        <dbReference type="Rhea" id="RHEA:17237"/>
        <dbReference type="ChEBI" id="CHEBI:15378"/>
        <dbReference type="ChEBI" id="CHEBI:30616"/>
        <dbReference type="ChEBI" id="CHEBI:33019"/>
        <dbReference type="ChEBI" id="CHEBI:57692"/>
        <dbReference type="ChEBI" id="CHEBI:58210"/>
        <dbReference type="EC" id="2.7.7.2"/>
    </reaction>
</comment>
<evidence type="ECO:0000256" key="3">
    <source>
        <dbReference type="ARBA" id="ARBA00022630"/>
    </source>
</evidence>
<dbReference type="SUPFAM" id="SSF82114">
    <property type="entry name" value="Riboflavin kinase-like"/>
    <property type="match status" value="1"/>
</dbReference>
<evidence type="ECO:0000256" key="1">
    <source>
        <dbReference type="ARBA" id="ARBA00004726"/>
    </source>
</evidence>
<dbReference type="GO" id="GO:0008531">
    <property type="term" value="F:riboflavin kinase activity"/>
    <property type="evidence" value="ECO:0007669"/>
    <property type="project" value="UniProtKB-EC"/>
</dbReference>
<comment type="caution">
    <text evidence="16">The sequence shown here is derived from an EMBL/GenBank/DDBJ whole genome shotgun (WGS) entry which is preliminary data.</text>
</comment>
<dbReference type="InterPro" id="IPR023468">
    <property type="entry name" value="Riboflavin_kinase"/>
</dbReference>